<dbReference type="SUPFAM" id="SSF158472">
    <property type="entry name" value="HAMP domain-like"/>
    <property type="match status" value="1"/>
</dbReference>
<dbReference type="InterPro" id="IPR035919">
    <property type="entry name" value="EAL_sf"/>
</dbReference>
<dbReference type="eggNOG" id="COG5001">
    <property type="taxonomic scope" value="Bacteria"/>
</dbReference>
<evidence type="ECO:0000256" key="16">
    <source>
        <dbReference type="SAM" id="Phobius"/>
    </source>
</evidence>
<dbReference type="Gene3D" id="3.30.450.20">
    <property type="entry name" value="PAS domain"/>
    <property type="match status" value="1"/>
</dbReference>
<dbReference type="SUPFAM" id="SSF52172">
    <property type="entry name" value="CheY-like"/>
    <property type="match status" value="3"/>
</dbReference>
<dbReference type="Proteomes" id="UP000017842">
    <property type="component" value="Unassembled WGS sequence"/>
</dbReference>
<dbReference type="Pfam" id="PF00672">
    <property type="entry name" value="HAMP"/>
    <property type="match status" value="1"/>
</dbReference>
<dbReference type="PROSITE" id="PS50887">
    <property type="entry name" value="GGDEF"/>
    <property type="match status" value="1"/>
</dbReference>
<comment type="subcellular location">
    <subcellularLocation>
        <location evidence="3">Membrane</location>
    </subcellularLocation>
</comment>
<keyword evidence="7" id="KW-0547">Nucleotide-binding</keyword>
<dbReference type="Pfam" id="PF00072">
    <property type="entry name" value="Response_reg"/>
    <property type="match status" value="3"/>
</dbReference>
<feature type="modified residue" description="4-aspartylphosphate" evidence="14">
    <location>
        <position position="742"/>
    </location>
</feature>
<dbReference type="Gene3D" id="1.10.287.130">
    <property type="match status" value="1"/>
</dbReference>
<dbReference type="SUPFAM" id="SSF47384">
    <property type="entry name" value="Homodimeric domain of signal transducing histidine kinase"/>
    <property type="match status" value="1"/>
</dbReference>
<dbReference type="CDD" id="cd01949">
    <property type="entry name" value="GGDEF"/>
    <property type="match status" value="1"/>
</dbReference>
<dbReference type="SMART" id="SM00304">
    <property type="entry name" value="HAMP"/>
    <property type="match status" value="1"/>
</dbReference>
<dbReference type="SUPFAM" id="SSF141868">
    <property type="entry name" value="EAL domain-like"/>
    <property type="match status" value="1"/>
</dbReference>
<comment type="catalytic activity">
    <reaction evidence="1">
        <text>ATP + protein L-histidine = ADP + protein N-phospho-L-histidine.</text>
        <dbReference type="EC" id="2.7.13.3"/>
    </reaction>
</comment>
<feature type="domain" description="HPt" evidence="22">
    <location>
        <begin position="856"/>
        <end position="956"/>
    </location>
</feature>
<evidence type="ECO:0000256" key="10">
    <source>
        <dbReference type="ARBA" id="ARBA00023012"/>
    </source>
</evidence>
<dbReference type="InterPro" id="IPR036641">
    <property type="entry name" value="HPT_dom_sf"/>
</dbReference>
<dbReference type="Gene3D" id="6.10.340.10">
    <property type="match status" value="1"/>
</dbReference>
<evidence type="ECO:0000256" key="14">
    <source>
        <dbReference type="PROSITE-ProRule" id="PRU00169"/>
    </source>
</evidence>
<dbReference type="EMBL" id="AYLO01000100">
    <property type="protein sequence ID" value="ESS71380.1"/>
    <property type="molecule type" value="Genomic_DNA"/>
</dbReference>
<accession>V5BDK4</accession>
<evidence type="ECO:0000259" key="20">
    <source>
        <dbReference type="PROSITE" id="PS50885"/>
    </source>
</evidence>
<dbReference type="InterPro" id="IPR008207">
    <property type="entry name" value="Sig_transdc_His_kin_Hpt_dom"/>
</dbReference>
<keyword evidence="16" id="KW-0472">Membrane</keyword>
<proteinExistence type="predicted"/>
<reference evidence="23 24" key="1">
    <citation type="journal article" date="2013" name="Genome Announc.">
        <title>Draft Genome Sequence of the Methanotrophic Gammaproteobacterium Methyloglobulus morosus DSM 22980 Strain KoM1.</title>
        <authorList>
            <person name="Poehlein A."/>
            <person name="Deutzmann J.S."/>
            <person name="Daniel R."/>
            <person name="Simeonova D.D."/>
        </authorList>
    </citation>
    <scope>NUCLEOTIDE SEQUENCE [LARGE SCALE GENOMIC DNA]</scope>
    <source>
        <strain evidence="23 24">KoM1</strain>
    </source>
</reference>
<feature type="transmembrane region" description="Helical" evidence="16">
    <location>
        <begin position="183"/>
        <end position="204"/>
    </location>
</feature>
<evidence type="ECO:0000256" key="3">
    <source>
        <dbReference type="ARBA" id="ARBA00004370"/>
    </source>
</evidence>
<comment type="subunit">
    <text evidence="11">At low DSF concentrations, interacts with RpfF.</text>
</comment>
<dbReference type="PROSITE" id="PS50894">
    <property type="entry name" value="HPT"/>
    <property type="match status" value="1"/>
</dbReference>
<dbReference type="InterPro" id="IPR036890">
    <property type="entry name" value="HATPase_C_sf"/>
</dbReference>
<dbReference type="PATRIC" id="fig|1116472.3.peg.2865"/>
<keyword evidence="5 14" id="KW-0597">Phosphoprotein</keyword>
<dbReference type="NCBIfam" id="TIGR00254">
    <property type="entry name" value="GGDEF"/>
    <property type="match status" value="1"/>
</dbReference>
<evidence type="ECO:0000259" key="18">
    <source>
        <dbReference type="PROSITE" id="PS50110"/>
    </source>
</evidence>
<dbReference type="InterPro" id="IPR043128">
    <property type="entry name" value="Rev_trsase/Diguanyl_cyclase"/>
</dbReference>
<dbReference type="PROSITE" id="PS50883">
    <property type="entry name" value="EAL"/>
    <property type="match status" value="1"/>
</dbReference>
<dbReference type="InterPro" id="IPR036097">
    <property type="entry name" value="HisK_dim/P_sf"/>
</dbReference>
<dbReference type="InterPro" id="IPR003661">
    <property type="entry name" value="HisK_dim/P_dom"/>
</dbReference>
<comment type="caution">
    <text evidence="23">The sequence shown here is derived from an EMBL/GenBank/DDBJ whole genome shotgun (WGS) entry which is preliminary data.</text>
</comment>
<dbReference type="InterPro" id="IPR001789">
    <property type="entry name" value="Sig_transdc_resp-reg_receiver"/>
</dbReference>
<dbReference type="InterPro" id="IPR011006">
    <property type="entry name" value="CheY-like_superfamily"/>
</dbReference>
<evidence type="ECO:0000259" key="19">
    <source>
        <dbReference type="PROSITE" id="PS50883"/>
    </source>
</evidence>
<evidence type="ECO:0000256" key="9">
    <source>
        <dbReference type="ARBA" id="ARBA00022840"/>
    </source>
</evidence>
<dbReference type="CDD" id="cd17546">
    <property type="entry name" value="REC_hyHK_CKI1_RcsC-like"/>
    <property type="match status" value="2"/>
</dbReference>
<dbReference type="SUPFAM" id="SSF47226">
    <property type="entry name" value="Histidine-containing phosphotransfer domain, HPT domain"/>
    <property type="match status" value="1"/>
</dbReference>
<evidence type="ECO:0000313" key="23">
    <source>
        <dbReference type="EMBL" id="ESS71380.1"/>
    </source>
</evidence>
<keyword evidence="16" id="KW-0812">Transmembrane</keyword>
<dbReference type="Gene3D" id="1.20.120.160">
    <property type="entry name" value="HPT domain"/>
    <property type="match status" value="1"/>
</dbReference>
<feature type="domain" description="Response regulatory" evidence="18">
    <location>
        <begin position="547"/>
        <end position="668"/>
    </location>
</feature>
<evidence type="ECO:0000259" key="21">
    <source>
        <dbReference type="PROSITE" id="PS50887"/>
    </source>
</evidence>
<dbReference type="RefSeq" id="WP_023495551.1">
    <property type="nucleotide sequence ID" value="NZ_AYLO01000100.1"/>
</dbReference>
<dbReference type="PROSITE" id="PS50110">
    <property type="entry name" value="RESPONSE_REGULATORY"/>
    <property type="match status" value="3"/>
</dbReference>
<dbReference type="InterPro" id="IPR003594">
    <property type="entry name" value="HATPase_dom"/>
</dbReference>
<dbReference type="Gene3D" id="3.30.565.10">
    <property type="entry name" value="Histidine kinase-like ATPase, C-terminal domain"/>
    <property type="match status" value="1"/>
</dbReference>
<name>V5BDK4_9GAMM</name>
<dbReference type="SUPFAM" id="SSF55785">
    <property type="entry name" value="PYP-like sensor domain (PAS domain)"/>
    <property type="match status" value="1"/>
</dbReference>
<feature type="transmembrane region" description="Helical" evidence="16">
    <location>
        <begin position="6"/>
        <end position="29"/>
    </location>
</feature>
<dbReference type="SMART" id="SM00267">
    <property type="entry name" value="GGDEF"/>
    <property type="match status" value="1"/>
</dbReference>
<evidence type="ECO:0000256" key="6">
    <source>
        <dbReference type="ARBA" id="ARBA00022679"/>
    </source>
</evidence>
<dbReference type="PRINTS" id="PR00344">
    <property type="entry name" value="BCTRLSENSOR"/>
</dbReference>
<dbReference type="InterPro" id="IPR013655">
    <property type="entry name" value="PAS_fold_3"/>
</dbReference>
<dbReference type="FunFam" id="1.10.287.130:FF:000002">
    <property type="entry name" value="Two-component osmosensing histidine kinase"/>
    <property type="match status" value="1"/>
</dbReference>
<evidence type="ECO:0000256" key="15">
    <source>
        <dbReference type="SAM" id="Coils"/>
    </source>
</evidence>
<dbReference type="PANTHER" id="PTHR45339">
    <property type="entry name" value="HYBRID SIGNAL TRANSDUCTION HISTIDINE KINASE J"/>
    <property type="match status" value="1"/>
</dbReference>
<dbReference type="SMART" id="SM00387">
    <property type="entry name" value="HATPase_c"/>
    <property type="match status" value="1"/>
</dbReference>
<dbReference type="SMART" id="SM00388">
    <property type="entry name" value="HisKA"/>
    <property type="match status" value="1"/>
</dbReference>
<dbReference type="CDD" id="cd06225">
    <property type="entry name" value="HAMP"/>
    <property type="match status" value="1"/>
</dbReference>
<sequence>MRSIATKFNLLTIFLIALTAFLTAGYIIWQHQLSAYKNFTEHGEEIAAMLSKNIVYGIYTENQEAIGQSLQSLEDNKDIAYVMVYNKGGEVLTQRHKRNLAKLPLLDSGKLPILQSQSDEYSDPEGNRYINIVNPVYIKAGMSGTGLEQEFTASPSPSSNPEIIGYIQLGISQKSISQSTNKFVLQTLIIAPLTIVLGMFLTLWQTRRITQPIKKLVLATHDIAKGDFGKDFTVSSKNDEIGELAQSFNKMSQELALYQKEVSEHREILEEQVSQRTRDLQKKTNEAVELAHKAEAASKAKSEFLATMSHEIRTPMNGVLGMTELLLDSYLDSRQQQLADTAFRSAKSLLGIINNILDFSKIESGKFQLVPREFDLRQLLTDIAEMLSTQIERENLELVLNLPLDLSGKVNADDERLRQVLVNLLGNALKFTDQGYIELKVSRLPGLEPGGRSNLLFEVIDTGSGIAPEQQAQIFDSFTQADNSTTRVHGGTGLGLTISKRLVALMGGELKVKSRVGQGSCFFFSLNLRSTKAFDKAVDISALKNQPVLVADDNPIIRTIINDQLTTWGMRCHCVKSGDSTLKELIEAARINNPYTCVLLDCQMPGMDGLATALAIRTEPRIPPLSVILMGTSNLALDYGQHSKYGISHFLNKPVTQRNLRNTLLNVFGVESEHSLNLPESLGNDEDLQLEGNILLAEDNFINQEVAKGLLRVIGCDVDVAHNGLEALDKSTKVKYDLILMDCHMPGMDGFEAAAQIRRRELSGHVSRVPIVALTADVQKGVIEQCSAAGMDGYLSKPYTRRQLQQALVKWLPLKQKTPTKGFDESTKQTDDQQSSQTLLDQAALDNLRYLTTSSGENLLDKAVALFLESAPQEIEALKQAAENRDAVQLANIAHNFKSSCGNLGANAMAKNAAMLESIGRQKHTQGAIELVRTMGDELPLVIEALQKEIAKPDAPSAVETGNTEPQNYQSRNKILLIDDDSGFRAITSSALTASDFVVDEAASGPEGIERVKQQLPDLILLDANMPDLDGFETCRLLRQDPNLTDIPIIMATGMDDVDSIHKAFAAGATDFVAKPVNYPILIQRINFGLRTGQVTAELRNSKLQLTAAQRIARLGYWTWDKQRDHFTISDQLAQLCGIDLNTFDGTLAGFINLIHPKDREFVKDVINAAAHSKAIQHIEYRVNAKPSEIIEVQQEIEALTSKNLLFITGIVQDISHKKQTEKQIHRLAYFDHLTGLANRSYYQERMEDIIKSAAQRKAQFAFLFIDLDGFKSINDNFGHHIGDVYLQEIAQRLKLIAREIDFIVRLGGDEFCIIVNNITDEASVSEVAKRCLQKINQPLMLNNHQIKPKASIGVALFPKDGISEPELLKAADTAMYLAKQTGKQRYIFYSPDMANQTQQRLEKESMLREASAKEQFVLHYQPQVSLKTGKIVGVEALARWQHPEKGIISPGDFISLAEQLGLIAQLGHWALKTACEQIAEWHSAGLPYIQVGVNISPAYFQDPSLLDTIKELLDKTQVPAQYLQLEITENGLQAVSRIEIFGHLRKLGVKIAIDDFGSGFSSLASLKQLPLDGLKIDKMFIEDLMTNPHTPLLLGTIIGLANALNFTLIAEGVETKDQASVMLGLGCNVMQGYLFSRPVSGSEIPALMAHDFSIENKGNLTKDTAVVPTSLKTEPDETNS</sequence>
<keyword evidence="24" id="KW-1185">Reference proteome</keyword>
<dbReference type="Pfam" id="PF00512">
    <property type="entry name" value="HisKA"/>
    <property type="match status" value="1"/>
</dbReference>
<feature type="modified residue" description="4-aspartylphosphate" evidence="14">
    <location>
        <position position="1023"/>
    </location>
</feature>
<dbReference type="PANTHER" id="PTHR45339:SF5">
    <property type="entry name" value="HISTIDINE KINASE"/>
    <property type="match status" value="1"/>
</dbReference>
<dbReference type="STRING" id="1116472.MGMO_105c00320"/>
<feature type="domain" description="Histidine kinase" evidence="17">
    <location>
        <begin position="307"/>
        <end position="530"/>
    </location>
</feature>
<dbReference type="GO" id="GO:0000155">
    <property type="term" value="F:phosphorelay sensor kinase activity"/>
    <property type="evidence" value="ECO:0007669"/>
    <property type="project" value="InterPro"/>
</dbReference>
<keyword evidence="10" id="KW-0902">Two-component regulatory system</keyword>
<protein>
    <recommendedName>
        <fullName evidence="12">Sensory/regulatory protein RpfC</fullName>
        <ecNumber evidence="4">2.7.13.3</ecNumber>
    </recommendedName>
</protein>
<feature type="modified residue" description="Phosphohistidine" evidence="13">
    <location>
        <position position="895"/>
    </location>
</feature>
<dbReference type="SUPFAM" id="SSF55073">
    <property type="entry name" value="Nucleotide cyclase"/>
    <property type="match status" value="1"/>
</dbReference>
<comment type="cofactor">
    <cofactor evidence="2">
        <name>Mg(2+)</name>
        <dbReference type="ChEBI" id="CHEBI:18420"/>
    </cofactor>
</comment>
<evidence type="ECO:0000256" key="8">
    <source>
        <dbReference type="ARBA" id="ARBA00022777"/>
    </source>
</evidence>
<dbReference type="InterPro" id="IPR001633">
    <property type="entry name" value="EAL_dom"/>
</dbReference>
<keyword evidence="16" id="KW-1133">Transmembrane helix</keyword>
<feature type="modified residue" description="4-aspartylphosphate" evidence="14">
    <location>
        <position position="601"/>
    </location>
</feature>
<dbReference type="InterPro" id="IPR005467">
    <property type="entry name" value="His_kinase_dom"/>
</dbReference>
<dbReference type="InterPro" id="IPR029787">
    <property type="entry name" value="Nucleotide_cyclase"/>
</dbReference>
<feature type="domain" description="EAL" evidence="19">
    <location>
        <begin position="1401"/>
        <end position="1653"/>
    </location>
</feature>
<dbReference type="Pfam" id="PF01627">
    <property type="entry name" value="Hpt"/>
    <property type="match status" value="1"/>
</dbReference>
<dbReference type="CDD" id="cd01948">
    <property type="entry name" value="EAL"/>
    <property type="match status" value="1"/>
</dbReference>
<dbReference type="FunFam" id="3.30.70.270:FF:000001">
    <property type="entry name" value="Diguanylate cyclase domain protein"/>
    <property type="match status" value="1"/>
</dbReference>
<dbReference type="GO" id="GO:0005524">
    <property type="term" value="F:ATP binding"/>
    <property type="evidence" value="ECO:0007669"/>
    <property type="project" value="UniProtKB-KW"/>
</dbReference>
<dbReference type="InterPro" id="IPR003660">
    <property type="entry name" value="HAMP_dom"/>
</dbReference>
<feature type="domain" description="Response regulatory" evidence="18">
    <location>
        <begin position="974"/>
        <end position="1090"/>
    </location>
</feature>
<organism evidence="23 24">
    <name type="scientific">Methyloglobulus morosus KoM1</name>
    <dbReference type="NCBI Taxonomy" id="1116472"/>
    <lineage>
        <taxon>Bacteria</taxon>
        <taxon>Pseudomonadati</taxon>
        <taxon>Pseudomonadota</taxon>
        <taxon>Gammaproteobacteria</taxon>
        <taxon>Methylococcales</taxon>
        <taxon>Methylococcaceae</taxon>
        <taxon>Methyloglobulus</taxon>
    </lineage>
</organism>
<dbReference type="EC" id="2.7.13.3" evidence="4"/>
<dbReference type="Gene3D" id="3.20.20.450">
    <property type="entry name" value="EAL domain"/>
    <property type="match status" value="1"/>
</dbReference>
<evidence type="ECO:0000256" key="4">
    <source>
        <dbReference type="ARBA" id="ARBA00012438"/>
    </source>
</evidence>
<dbReference type="InterPro" id="IPR004358">
    <property type="entry name" value="Sig_transdc_His_kin-like_C"/>
</dbReference>
<dbReference type="GO" id="GO:0005886">
    <property type="term" value="C:plasma membrane"/>
    <property type="evidence" value="ECO:0007669"/>
    <property type="project" value="UniProtKB-SubCell"/>
</dbReference>
<evidence type="ECO:0000256" key="11">
    <source>
        <dbReference type="ARBA" id="ARBA00064003"/>
    </source>
</evidence>
<evidence type="ECO:0000256" key="2">
    <source>
        <dbReference type="ARBA" id="ARBA00001946"/>
    </source>
</evidence>
<feature type="domain" description="GGDEF" evidence="21">
    <location>
        <begin position="1259"/>
        <end position="1392"/>
    </location>
</feature>
<dbReference type="SMART" id="SM00448">
    <property type="entry name" value="REC"/>
    <property type="match status" value="3"/>
</dbReference>
<evidence type="ECO:0000256" key="13">
    <source>
        <dbReference type="PROSITE-ProRule" id="PRU00110"/>
    </source>
</evidence>
<dbReference type="Pfam" id="PF02518">
    <property type="entry name" value="HATPase_c"/>
    <property type="match status" value="1"/>
</dbReference>
<dbReference type="SMART" id="SM00073">
    <property type="entry name" value="HPT"/>
    <property type="match status" value="1"/>
</dbReference>
<dbReference type="Pfam" id="PF00563">
    <property type="entry name" value="EAL"/>
    <property type="match status" value="1"/>
</dbReference>
<keyword evidence="15" id="KW-0175">Coiled coil</keyword>
<dbReference type="PROSITE" id="PS50885">
    <property type="entry name" value="HAMP"/>
    <property type="match status" value="1"/>
</dbReference>
<dbReference type="CDD" id="cd00082">
    <property type="entry name" value="HisKA"/>
    <property type="match status" value="1"/>
</dbReference>
<evidence type="ECO:0000313" key="24">
    <source>
        <dbReference type="Proteomes" id="UP000017842"/>
    </source>
</evidence>
<evidence type="ECO:0000256" key="5">
    <source>
        <dbReference type="ARBA" id="ARBA00022553"/>
    </source>
</evidence>
<dbReference type="SUPFAM" id="SSF55874">
    <property type="entry name" value="ATPase domain of HSP90 chaperone/DNA topoisomerase II/histidine kinase"/>
    <property type="match status" value="1"/>
</dbReference>
<feature type="coiled-coil region" evidence="15">
    <location>
        <begin position="266"/>
        <end position="300"/>
    </location>
</feature>
<dbReference type="CDD" id="cd16922">
    <property type="entry name" value="HATPase_EvgS-ArcB-TorS-like"/>
    <property type="match status" value="1"/>
</dbReference>
<dbReference type="SMART" id="SM00052">
    <property type="entry name" value="EAL"/>
    <property type="match status" value="1"/>
</dbReference>
<keyword evidence="6" id="KW-0808">Transferase</keyword>
<feature type="domain" description="Response regulatory" evidence="18">
    <location>
        <begin position="693"/>
        <end position="812"/>
    </location>
</feature>
<dbReference type="Pfam" id="PF08447">
    <property type="entry name" value="PAS_3"/>
    <property type="match status" value="1"/>
</dbReference>
<evidence type="ECO:0000256" key="12">
    <source>
        <dbReference type="ARBA" id="ARBA00068150"/>
    </source>
</evidence>
<evidence type="ECO:0000256" key="7">
    <source>
        <dbReference type="ARBA" id="ARBA00022741"/>
    </source>
</evidence>
<dbReference type="OrthoDB" id="9810730at2"/>
<dbReference type="InterPro" id="IPR035965">
    <property type="entry name" value="PAS-like_dom_sf"/>
</dbReference>
<feature type="domain" description="HAMP" evidence="20">
    <location>
        <begin position="207"/>
        <end position="260"/>
    </location>
</feature>
<dbReference type="Pfam" id="PF00990">
    <property type="entry name" value="GGDEF"/>
    <property type="match status" value="1"/>
</dbReference>
<evidence type="ECO:0000256" key="1">
    <source>
        <dbReference type="ARBA" id="ARBA00000085"/>
    </source>
</evidence>
<evidence type="ECO:0000259" key="17">
    <source>
        <dbReference type="PROSITE" id="PS50109"/>
    </source>
</evidence>
<keyword evidence="9" id="KW-0067">ATP-binding</keyword>
<dbReference type="PROSITE" id="PS50109">
    <property type="entry name" value="HIS_KIN"/>
    <property type="match status" value="1"/>
</dbReference>
<dbReference type="FunFam" id="3.30.565.10:FF:000010">
    <property type="entry name" value="Sensor histidine kinase RcsC"/>
    <property type="match status" value="1"/>
</dbReference>
<dbReference type="InterPro" id="IPR000160">
    <property type="entry name" value="GGDEF_dom"/>
</dbReference>
<gene>
    <name evidence="23" type="ORF">MGMO_105c00320</name>
</gene>
<dbReference type="Gene3D" id="3.40.50.2300">
    <property type="match status" value="3"/>
</dbReference>
<dbReference type="Gene3D" id="3.30.70.270">
    <property type="match status" value="1"/>
</dbReference>
<evidence type="ECO:0000259" key="22">
    <source>
        <dbReference type="PROSITE" id="PS50894"/>
    </source>
</evidence>
<keyword evidence="8" id="KW-0418">Kinase</keyword>